<proteinExistence type="predicted"/>
<dbReference type="EnsemblFungi" id="MAPG_01066T0">
    <property type="protein sequence ID" value="MAPG_01066T0"/>
    <property type="gene ID" value="MAPG_01066"/>
</dbReference>
<keyword evidence="4" id="KW-1185">Reference proteome</keyword>
<evidence type="ECO:0000256" key="1">
    <source>
        <dbReference type="SAM" id="MobiDB-lite"/>
    </source>
</evidence>
<sequence>MGINTRPRHRARIRKGQGQAQARPDNNASGIRAGPGQTPGRFAPGAPGVLAQHGQRPQPRRGPGGVRRHGRHLALQHGRLPARPGRLPLRDQAPLLAAPAHLHRRLRRRRGGHEAGPRDRHLHHAAVSGPPPVRLLHVWQRRTSSTGMLTGCERMSYPCCRFRLL</sequence>
<feature type="compositionally biased region" description="Polar residues" evidence="1">
    <location>
        <begin position="18"/>
        <end position="29"/>
    </location>
</feature>
<name>A0A0C4DMQ4_MAGP6</name>
<protein>
    <submittedName>
        <fullName evidence="2 3">Uncharacterized protein</fullName>
    </submittedName>
</protein>
<reference evidence="2" key="3">
    <citation type="submission" date="2011-03" db="EMBL/GenBank/DDBJ databases">
        <title>Annotation of Magnaporthe poae ATCC 64411.</title>
        <authorList>
            <person name="Ma L.-J."/>
            <person name="Dead R."/>
            <person name="Young S.K."/>
            <person name="Zeng Q."/>
            <person name="Gargeya S."/>
            <person name="Fitzgerald M."/>
            <person name="Haas B."/>
            <person name="Abouelleil A."/>
            <person name="Alvarado L."/>
            <person name="Arachchi H.M."/>
            <person name="Berlin A."/>
            <person name="Brown A."/>
            <person name="Chapman S.B."/>
            <person name="Chen Z."/>
            <person name="Dunbar C."/>
            <person name="Freedman E."/>
            <person name="Gearin G."/>
            <person name="Gellesch M."/>
            <person name="Goldberg J."/>
            <person name="Griggs A."/>
            <person name="Gujja S."/>
            <person name="Heiman D."/>
            <person name="Howarth C."/>
            <person name="Larson L."/>
            <person name="Lui A."/>
            <person name="MacDonald P.J.P."/>
            <person name="Mehta T."/>
            <person name="Montmayeur A."/>
            <person name="Murphy C."/>
            <person name="Neiman D."/>
            <person name="Pearson M."/>
            <person name="Priest M."/>
            <person name="Roberts A."/>
            <person name="Saif S."/>
            <person name="Shea T."/>
            <person name="Shenoy N."/>
            <person name="Sisk P."/>
            <person name="Stolte C."/>
            <person name="Sykes S."/>
            <person name="Yandava C."/>
            <person name="Wortman J."/>
            <person name="Nusbaum C."/>
            <person name="Birren B."/>
        </authorList>
    </citation>
    <scope>NUCLEOTIDE SEQUENCE</scope>
    <source>
        <strain evidence="2">ATCC 64411</strain>
    </source>
</reference>
<organism evidence="3 4">
    <name type="scientific">Magnaporthiopsis poae (strain ATCC 64411 / 73-15)</name>
    <name type="common">Kentucky bluegrass fungus</name>
    <name type="synonym">Magnaporthe poae</name>
    <dbReference type="NCBI Taxonomy" id="644358"/>
    <lineage>
        <taxon>Eukaryota</taxon>
        <taxon>Fungi</taxon>
        <taxon>Dikarya</taxon>
        <taxon>Ascomycota</taxon>
        <taxon>Pezizomycotina</taxon>
        <taxon>Sordariomycetes</taxon>
        <taxon>Sordariomycetidae</taxon>
        <taxon>Magnaporthales</taxon>
        <taxon>Magnaporthaceae</taxon>
        <taxon>Magnaporthiopsis</taxon>
    </lineage>
</organism>
<dbReference type="AlphaFoldDB" id="A0A0C4DMQ4"/>
<dbReference type="VEuPathDB" id="FungiDB:MAPG_01066"/>
<accession>A0A0C4DMQ4</accession>
<evidence type="ECO:0000313" key="3">
    <source>
        <dbReference type="EnsemblFungi" id="MAPG_01066T0"/>
    </source>
</evidence>
<dbReference type="Proteomes" id="UP000011715">
    <property type="component" value="Unassembled WGS sequence"/>
</dbReference>
<feature type="compositionally biased region" description="Basic residues" evidence="1">
    <location>
        <begin position="1"/>
        <end position="15"/>
    </location>
</feature>
<feature type="region of interest" description="Disordered" evidence="1">
    <location>
        <begin position="1"/>
        <end position="70"/>
    </location>
</feature>
<evidence type="ECO:0000313" key="4">
    <source>
        <dbReference type="Proteomes" id="UP000011715"/>
    </source>
</evidence>
<feature type="region of interest" description="Disordered" evidence="1">
    <location>
        <begin position="109"/>
        <end position="129"/>
    </location>
</feature>
<reference evidence="4" key="1">
    <citation type="submission" date="2010-05" db="EMBL/GenBank/DDBJ databases">
        <title>The genome sequence of Magnaporthe poae strain ATCC 64411.</title>
        <authorList>
            <person name="Ma L.-J."/>
            <person name="Dead R."/>
            <person name="Young S."/>
            <person name="Zeng Q."/>
            <person name="Koehrsen M."/>
            <person name="Alvarado L."/>
            <person name="Berlin A."/>
            <person name="Chapman S.B."/>
            <person name="Chen Z."/>
            <person name="Freedman E."/>
            <person name="Gellesch M."/>
            <person name="Goldberg J."/>
            <person name="Griggs A."/>
            <person name="Gujja S."/>
            <person name="Heilman E.R."/>
            <person name="Heiman D."/>
            <person name="Hepburn T."/>
            <person name="Howarth C."/>
            <person name="Jen D."/>
            <person name="Larson L."/>
            <person name="Mehta T."/>
            <person name="Neiman D."/>
            <person name="Pearson M."/>
            <person name="Roberts A."/>
            <person name="Saif S."/>
            <person name="Shea T."/>
            <person name="Shenoy N."/>
            <person name="Sisk P."/>
            <person name="Stolte C."/>
            <person name="Sykes S."/>
            <person name="Walk T."/>
            <person name="White J."/>
            <person name="Yandava C."/>
            <person name="Haas B."/>
            <person name="Nusbaum C."/>
            <person name="Birren B."/>
        </authorList>
    </citation>
    <scope>NUCLEOTIDE SEQUENCE [LARGE SCALE GENOMIC DNA]</scope>
    <source>
        <strain evidence="4">ATCC 64411 / 73-15</strain>
    </source>
</reference>
<reference evidence="3" key="5">
    <citation type="submission" date="2015-06" db="UniProtKB">
        <authorList>
            <consortium name="EnsemblFungi"/>
        </authorList>
    </citation>
    <scope>IDENTIFICATION</scope>
    <source>
        <strain evidence="3">ATCC 64411</strain>
    </source>
</reference>
<gene>
    <name evidence="2" type="ORF">MAPG_01066</name>
</gene>
<dbReference type="EMBL" id="GL876966">
    <property type="protein sequence ID" value="KLU81986.1"/>
    <property type="molecule type" value="Genomic_DNA"/>
</dbReference>
<reference evidence="3" key="4">
    <citation type="journal article" date="2015" name="G3 (Bethesda)">
        <title>Genome sequences of three phytopathogenic species of the Magnaporthaceae family of fungi.</title>
        <authorList>
            <person name="Okagaki L.H."/>
            <person name="Nunes C.C."/>
            <person name="Sailsbery J."/>
            <person name="Clay B."/>
            <person name="Brown D."/>
            <person name="John T."/>
            <person name="Oh Y."/>
            <person name="Young N."/>
            <person name="Fitzgerald M."/>
            <person name="Haas B.J."/>
            <person name="Zeng Q."/>
            <person name="Young S."/>
            <person name="Adiconis X."/>
            <person name="Fan L."/>
            <person name="Levin J.Z."/>
            <person name="Mitchell T.K."/>
            <person name="Okubara P.A."/>
            <person name="Farman M.L."/>
            <person name="Kohn L.M."/>
            <person name="Birren B."/>
            <person name="Ma L.-J."/>
            <person name="Dean R.A."/>
        </authorList>
    </citation>
    <scope>NUCLEOTIDE SEQUENCE</scope>
    <source>
        <strain evidence="3">ATCC 64411 / 73-15</strain>
    </source>
</reference>
<reference evidence="2" key="2">
    <citation type="submission" date="2010-05" db="EMBL/GenBank/DDBJ databases">
        <title>The Genome Sequence of Magnaporthe poae strain ATCC 64411.</title>
        <authorList>
            <consortium name="The Broad Institute Genome Sequencing Platform"/>
            <consortium name="Broad Institute Genome Sequencing Center for Infectious Disease"/>
            <person name="Ma L.-J."/>
            <person name="Dead R."/>
            <person name="Young S."/>
            <person name="Zeng Q."/>
            <person name="Koehrsen M."/>
            <person name="Alvarado L."/>
            <person name="Berlin A."/>
            <person name="Chapman S.B."/>
            <person name="Chen Z."/>
            <person name="Freedman E."/>
            <person name="Gellesch M."/>
            <person name="Goldberg J."/>
            <person name="Griggs A."/>
            <person name="Gujja S."/>
            <person name="Heilman E.R."/>
            <person name="Heiman D."/>
            <person name="Hepburn T."/>
            <person name="Howarth C."/>
            <person name="Jen D."/>
            <person name="Larson L."/>
            <person name="Mehta T."/>
            <person name="Neiman D."/>
            <person name="Pearson M."/>
            <person name="Roberts A."/>
            <person name="Saif S."/>
            <person name="Shea T."/>
            <person name="Shenoy N."/>
            <person name="Sisk P."/>
            <person name="Stolte C."/>
            <person name="Sykes S."/>
            <person name="Walk T."/>
            <person name="White J."/>
            <person name="Yandava C."/>
            <person name="Haas B."/>
            <person name="Nusbaum C."/>
            <person name="Birren B."/>
        </authorList>
    </citation>
    <scope>NUCLEOTIDE SEQUENCE</scope>
    <source>
        <strain evidence="2">ATCC 64411</strain>
    </source>
</reference>
<evidence type="ECO:0000313" key="2">
    <source>
        <dbReference type="EMBL" id="KLU81986.1"/>
    </source>
</evidence>
<dbReference type="EMBL" id="ADBL01000247">
    <property type="status" value="NOT_ANNOTATED_CDS"/>
    <property type="molecule type" value="Genomic_DNA"/>
</dbReference>